<dbReference type="AlphaFoldDB" id="D7GDM6"/>
<dbReference type="GO" id="GO:0004252">
    <property type="term" value="F:serine-type endopeptidase activity"/>
    <property type="evidence" value="ECO:0007669"/>
    <property type="project" value="InterPro"/>
</dbReference>
<dbReference type="InterPro" id="IPR036852">
    <property type="entry name" value="Peptidase_S8/S53_dom_sf"/>
</dbReference>
<dbReference type="InterPro" id="IPR034074">
    <property type="entry name" value="Y4bN_pept_dom"/>
</dbReference>
<dbReference type="eggNOG" id="COG1404">
    <property type="taxonomic scope" value="Bacteria"/>
</dbReference>
<evidence type="ECO:0000259" key="2">
    <source>
        <dbReference type="Pfam" id="PF00082"/>
    </source>
</evidence>
<feature type="domain" description="Peptidase S8/S53" evidence="2">
    <location>
        <begin position="345"/>
        <end position="664"/>
    </location>
</feature>
<evidence type="ECO:0000313" key="3">
    <source>
        <dbReference type="EMBL" id="CBL56637.1"/>
    </source>
</evidence>
<dbReference type="Proteomes" id="UP000000936">
    <property type="component" value="Chromosome"/>
</dbReference>
<accession>D7GDM6</accession>
<organism evidence="3 4">
    <name type="scientific">Propionibacterium freudenreichii subsp. shermanii (strain ATCC 9614 / DSM 4902 / CIP 103027 / NCIMB 8099 / CIRM-BIA1)</name>
    <dbReference type="NCBI Taxonomy" id="754252"/>
    <lineage>
        <taxon>Bacteria</taxon>
        <taxon>Bacillati</taxon>
        <taxon>Actinomycetota</taxon>
        <taxon>Actinomycetes</taxon>
        <taxon>Propionibacteriales</taxon>
        <taxon>Propionibacteriaceae</taxon>
        <taxon>Propionibacterium</taxon>
    </lineage>
</organism>
<proteinExistence type="predicted"/>
<dbReference type="GO" id="GO:0006508">
    <property type="term" value="P:proteolysis"/>
    <property type="evidence" value="ECO:0007669"/>
    <property type="project" value="InterPro"/>
</dbReference>
<dbReference type="InterPro" id="IPR000209">
    <property type="entry name" value="Peptidase_S8/S53_dom"/>
</dbReference>
<dbReference type="STRING" id="754252.PFREUD_11150"/>
<dbReference type="Gene3D" id="3.40.50.200">
    <property type="entry name" value="Peptidase S8/S53 domain"/>
    <property type="match status" value="1"/>
</dbReference>
<dbReference type="EMBL" id="FN806773">
    <property type="protein sequence ID" value="CBL56637.1"/>
    <property type="molecule type" value="Genomic_DNA"/>
</dbReference>
<keyword evidence="4" id="KW-1185">Reference proteome</keyword>
<evidence type="ECO:0000256" key="1">
    <source>
        <dbReference type="SAM" id="MobiDB-lite"/>
    </source>
</evidence>
<dbReference type="CDD" id="cd04847">
    <property type="entry name" value="Peptidases_S8_Subtilisin_like_2"/>
    <property type="match status" value="1"/>
</dbReference>
<evidence type="ECO:0000313" key="4">
    <source>
        <dbReference type="Proteomes" id="UP000000936"/>
    </source>
</evidence>
<dbReference type="Pfam" id="PF00082">
    <property type="entry name" value="Peptidase_S8"/>
    <property type="match status" value="1"/>
</dbReference>
<dbReference type="HOGENOM" id="CLU_016200_0_0_11"/>
<protein>
    <recommendedName>
        <fullName evidence="2">Peptidase S8/S53 domain-containing protein</fullName>
    </recommendedName>
</protein>
<name>D7GDM6_PROFC</name>
<dbReference type="SUPFAM" id="SSF52743">
    <property type="entry name" value="Subtilisin-like"/>
    <property type="match status" value="1"/>
</dbReference>
<reference evidence="3 4" key="1">
    <citation type="journal article" date="2010" name="PLoS ONE">
        <title>The complete genome of Propionibacterium freudenreichii CIRM-BIA1, a hardy actinobacterium with food and probiotic applications.</title>
        <authorList>
            <person name="Falentin H."/>
            <person name="Deutsch S.M."/>
            <person name="Jan G."/>
            <person name="Loux V."/>
            <person name="Thierry A."/>
            <person name="Parayre S."/>
            <person name="Maillard M.B."/>
            <person name="Dherbecourt J."/>
            <person name="Cousin F.J."/>
            <person name="Jardin J."/>
            <person name="Siguier P."/>
            <person name="Couloux A."/>
            <person name="Barbe V."/>
            <person name="Vacherie B."/>
            <person name="Wincker P."/>
            <person name="Gibrat J.F."/>
            <person name="Gaillardin C."/>
            <person name="Lortal S."/>
        </authorList>
    </citation>
    <scope>NUCLEOTIDE SEQUENCE [LARGE SCALE GENOMIC DNA]</scope>
    <source>
        <strain evidence="4">ATCC 9614 / DSM 4902 / CIP 103027 / NCIMB 8099 / CIRM-BIA1</strain>
    </source>
</reference>
<dbReference type="KEGG" id="pfr:PFREUD_11150"/>
<sequence>MTAERRPLLAFGPPVVHDRPTQPNRDMPRLSKPGAGRQGERLSPQFRELTAAFDAERARLEETTPDEVDPALVVVFDLAGSVKDFQNAINRIDGLEFLSELLGDKSDSDDDFHMTEREKGRTEKQVQHSLYLVMSNAKAIDELLHLFDKWQKDPTAKFDHGLGKFKAAFQQLTAIRRWGPEDRIRETGLRERWQETLDVIGQSVSTVKVEVELWYRRDPAQRAAAESHVEQIVTVSGGRIMDRCQIGDISYHALLAELPIQQVHTVLNDGAAAIRLLTTDEVMFVSPFTPMSVSPATLDPVTEVRLPSGERVEGLPRVALLDGLPFQNHDALAGRLLIDDPDGLGDNYPTSARNHGTAMASLIIHGDLSAPGESLDRPLYVRPIMRPHEFVTTHEQIMPDRLLTDLLHRAIRRIQEGDGGREATAPSVRIVNLSIGAEARALTRRISPVARLLDWLAQTYNLLFIVSAGNHTDPITIPATAANNADSARSAATLAVYEKGILRGILPPGDAFNALTIGATHDDGLGDVDLPDTVWDITSPGAPAYYGATGPGVDRSIKPDLHHTGGRALYVRPVAVPGEDNVALELAHTALTGPGLQVAAPGRGGATNNTAFTFGTSNATALVTREASRLFDILESGTEDPEDSPLPDPQYHPLLVRALLSHASSWGEWEPRLRRELGLSGQDARRKLSAVLGYGKLDTTRLGTAATNRAVLIAGGLIGRDQRHTYELPLPPSLRTRAEWHRFTITLAYVAPTVGQLTRYRGAKVYFDTPDTVLAAGDRVEGEHFSVRRGSLQHELIQGTRAMVFGDGDTFPIHIDCMDDAQHLHAGKYVRYALVVSVETTEEVSTTIHDEVRARLREQARERAREQVQS</sequence>
<feature type="region of interest" description="Disordered" evidence="1">
    <location>
        <begin position="1"/>
        <end position="43"/>
    </location>
</feature>
<gene>
    <name evidence="3" type="ordered locus">PFREUD_11150</name>
</gene>